<evidence type="ECO:0000259" key="12">
    <source>
        <dbReference type="Pfam" id="PF07730"/>
    </source>
</evidence>
<keyword evidence="4" id="KW-0808">Transferase</keyword>
<evidence type="ECO:0000256" key="2">
    <source>
        <dbReference type="ARBA" id="ARBA00012438"/>
    </source>
</evidence>
<feature type="compositionally biased region" description="Pro residues" evidence="10">
    <location>
        <begin position="386"/>
        <end position="397"/>
    </location>
</feature>
<dbReference type="GO" id="GO:0000155">
    <property type="term" value="F:phosphorelay sensor kinase activity"/>
    <property type="evidence" value="ECO:0007669"/>
    <property type="project" value="InterPro"/>
</dbReference>
<gene>
    <name evidence="13" type="ORF">HGA06_21445</name>
</gene>
<keyword evidence="6 13" id="KW-0418">Kinase</keyword>
<keyword evidence="9" id="KW-0175">Coiled coil</keyword>
<feature type="coiled-coil region" evidence="9">
    <location>
        <begin position="137"/>
        <end position="167"/>
    </location>
</feature>
<keyword evidence="8" id="KW-0902">Two-component regulatory system</keyword>
<dbReference type="PANTHER" id="PTHR24421">
    <property type="entry name" value="NITRATE/NITRITE SENSOR PROTEIN NARX-RELATED"/>
    <property type="match status" value="1"/>
</dbReference>
<dbReference type="EC" id="2.7.13.3" evidence="2"/>
<protein>
    <recommendedName>
        <fullName evidence="2">histidine kinase</fullName>
        <ecNumber evidence="2">2.7.13.3</ecNumber>
    </recommendedName>
</protein>
<proteinExistence type="predicted"/>
<accession>A0AA44IF96</accession>
<feature type="compositionally biased region" description="Pro residues" evidence="10">
    <location>
        <begin position="325"/>
        <end position="334"/>
    </location>
</feature>
<dbReference type="SUPFAM" id="SSF55874">
    <property type="entry name" value="ATPase domain of HSP90 chaperone/DNA topoisomerase II/histidine kinase"/>
    <property type="match status" value="1"/>
</dbReference>
<dbReference type="InterPro" id="IPR050482">
    <property type="entry name" value="Sensor_HK_TwoCompSys"/>
</dbReference>
<keyword evidence="11" id="KW-0812">Transmembrane</keyword>
<evidence type="ECO:0000256" key="3">
    <source>
        <dbReference type="ARBA" id="ARBA00022553"/>
    </source>
</evidence>
<dbReference type="PANTHER" id="PTHR24421:SF10">
    <property type="entry name" value="NITRATE_NITRITE SENSOR PROTEIN NARQ"/>
    <property type="match status" value="1"/>
</dbReference>
<evidence type="ECO:0000256" key="10">
    <source>
        <dbReference type="SAM" id="MobiDB-lite"/>
    </source>
</evidence>
<dbReference type="Pfam" id="PF07730">
    <property type="entry name" value="HisKA_3"/>
    <property type="match status" value="1"/>
</dbReference>
<keyword evidence="14" id="KW-1185">Reference proteome</keyword>
<keyword evidence="11" id="KW-1133">Transmembrane helix</keyword>
<feature type="transmembrane region" description="Helical" evidence="11">
    <location>
        <begin position="26"/>
        <end position="44"/>
    </location>
</feature>
<sequence>MRWCRSAVERVLAATAAAELLTVEELFTALPAAVCAAALLSLPLRGRLPLVALCATLPAMLTGNMWLPSMVAMLEVAAGRSRRRTAVACALLFTAAACPWPVWELASMTRQEILTSVEAAALMSTGPTALGLLVATRRELRARLAELTATREREQRLEAERAVVRERARLAREMHDTVAHHVGIIAVQAGALRAAETDAWKRDTAESIRRHGVQALEELRDMVGVLRASDPAAARSAGRTGLDALRDLADDSLLEVAVDVAAPRAALAREVENAVFRIVQESLNNVRKHAPGARVAVRVAPDPDGRSLTVEVANSAPPGAARLPAPRPGPAPDDPAPDGADTDGADTDGADTDGADTDGADTDGPVPGPGPAPEGPDPAPDGTVPRPCPVPDRPIPGPVGAGLPGGGYGLAGLRERAELLGGSLSATHRPEGGFLVRAVLPL</sequence>
<dbReference type="EMBL" id="JAAXOU010000421">
    <property type="protein sequence ID" value="NKY16585.1"/>
    <property type="molecule type" value="Genomic_DNA"/>
</dbReference>
<comment type="catalytic activity">
    <reaction evidence="1">
        <text>ATP + protein L-histidine = ADP + protein N-phospho-L-histidine.</text>
        <dbReference type="EC" id="2.7.13.3"/>
    </reaction>
</comment>
<feature type="transmembrane region" description="Helical" evidence="11">
    <location>
        <begin position="115"/>
        <end position="135"/>
    </location>
</feature>
<dbReference type="InterPro" id="IPR011712">
    <property type="entry name" value="Sig_transdc_His_kin_sub3_dim/P"/>
</dbReference>
<evidence type="ECO:0000256" key="5">
    <source>
        <dbReference type="ARBA" id="ARBA00022741"/>
    </source>
</evidence>
<feature type="region of interest" description="Disordered" evidence="10">
    <location>
        <begin position="305"/>
        <end position="410"/>
    </location>
</feature>
<dbReference type="Gene3D" id="1.20.5.1930">
    <property type="match status" value="1"/>
</dbReference>
<evidence type="ECO:0000313" key="14">
    <source>
        <dbReference type="Proteomes" id="UP000570003"/>
    </source>
</evidence>
<dbReference type="GO" id="GO:0005524">
    <property type="term" value="F:ATP binding"/>
    <property type="evidence" value="ECO:0007669"/>
    <property type="project" value="UniProtKB-KW"/>
</dbReference>
<keyword evidence="7" id="KW-0067">ATP-binding</keyword>
<feature type="compositionally biased region" description="Acidic residues" evidence="10">
    <location>
        <begin position="340"/>
        <end position="361"/>
    </location>
</feature>
<evidence type="ECO:0000256" key="6">
    <source>
        <dbReference type="ARBA" id="ARBA00022777"/>
    </source>
</evidence>
<feature type="compositionally biased region" description="Gly residues" evidence="10">
    <location>
        <begin position="399"/>
        <end position="410"/>
    </location>
</feature>
<reference evidence="13 14" key="1">
    <citation type="submission" date="2020-04" db="EMBL/GenBank/DDBJ databases">
        <title>MicrobeNet Type strains.</title>
        <authorList>
            <person name="Nicholson A.C."/>
        </authorList>
    </citation>
    <scope>NUCLEOTIDE SEQUENCE [LARGE SCALE GENOMIC DNA]</scope>
    <source>
        <strain evidence="13 14">DSM 40738</strain>
    </source>
</reference>
<evidence type="ECO:0000256" key="7">
    <source>
        <dbReference type="ARBA" id="ARBA00022840"/>
    </source>
</evidence>
<name>A0AA44IF96_STRE0</name>
<dbReference type="Proteomes" id="UP000570003">
    <property type="component" value="Unassembled WGS sequence"/>
</dbReference>
<evidence type="ECO:0000256" key="1">
    <source>
        <dbReference type="ARBA" id="ARBA00000085"/>
    </source>
</evidence>
<keyword evidence="5" id="KW-0547">Nucleotide-binding</keyword>
<evidence type="ECO:0000256" key="8">
    <source>
        <dbReference type="ARBA" id="ARBA00023012"/>
    </source>
</evidence>
<organism evidence="13 14">
    <name type="scientific">Streptomyces somaliensis (strain ATCC 33201 / DSM 40738 / JCM 12659 / KCTC 9044 / NCTC 11332 / NRRL B-12077 / IP 733)</name>
    <dbReference type="NCBI Taxonomy" id="1134445"/>
    <lineage>
        <taxon>Bacteria</taxon>
        <taxon>Bacillati</taxon>
        <taxon>Actinomycetota</taxon>
        <taxon>Actinomycetes</taxon>
        <taxon>Kitasatosporales</taxon>
        <taxon>Streptomycetaceae</taxon>
        <taxon>Streptomyces</taxon>
    </lineage>
</organism>
<dbReference type="RefSeq" id="WP_168440792.1">
    <property type="nucleotide sequence ID" value="NZ_JAAXOU010000421.1"/>
</dbReference>
<dbReference type="GO" id="GO:0046983">
    <property type="term" value="F:protein dimerization activity"/>
    <property type="evidence" value="ECO:0007669"/>
    <property type="project" value="InterPro"/>
</dbReference>
<evidence type="ECO:0000256" key="4">
    <source>
        <dbReference type="ARBA" id="ARBA00022679"/>
    </source>
</evidence>
<keyword evidence="3" id="KW-0597">Phosphoprotein</keyword>
<keyword evidence="11" id="KW-0472">Membrane</keyword>
<feature type="compositionally biased region" description="Pro residues" evidence="10">
    <location>
        <begin position="366"/>
        <end position="379"/>
    </location>
</feature>
<dbReference type="Gene3D" id="3.30.565.10">
    <property type="entry name" value="Histidine kinase-like ATPase, C-terminal domain"/>
    <property type="match status" value="1"/>
</dbReference>
<feature type="domain" description="Signal transduction histidine kinase subgroup 3 dimerisation and phosphoacceptor" evidence="12">
    <location>
        <begin position="166"/>
        <end position="229"/>
    </location>
</feature>
<dbReference type="GO" id="GO:0016020">
    <property type="term" value="C:membrane"/>
    <property type="evidence" value="ECO:0007669"/>
    <property type="project" value="InterPro"/>
</dbReference>
<evidence type="ECO:0000256" key="9">
    <source>
        <dbReference type="SAM" id="Coils"/>
    </source>
</evidence>
<evidence type="ECO:0000313" key="13">
    <source>
        <dbReference type="EMBL" id="NKY16585.1"/>
    </source>
</evidence>
<dbReference type="InterPro" id="IPR036890">
    <property type="entry name" value="HATPase_C_sf"/>
</dbReference>
<dbReference type="AlphaFoldDB" id="A0AA44IF96"/>
<comment type="caution">
    <text evidence="13">The sequence shown here is derived from an EMBL/GenBank/DDBJ whole genome shotgun (WGS) entry which is preliminary data.</text>
</comment>
<feature type="transmembrane region" description="Helical" evidence="11">
    <location>
        <begin position="86"/>
        <end position="103"/>
    </location>
</feature>
<evidence type="ECO:0000256" key="11">
    <source>
        <dbReference type="SAM" id="Phobius"/>
    </source>
</evidence>
<feature type="transmembrane region" description="Helical" evidence="11">
    <location>
        <begin position="50"/>
        <end position="74"/>
    </location>
</feature>